<gene>
    <name evidence="1" type="ORF">AV274_0539</name>
</gene>
<organism evidence="1 2">
    <name type="scientific">Blastocystis sp. subtype 1 (strain ATCC 50177 / NandII)</name>
    <dbReference type="NCBI Taxonomy" id="478820"/>
    <lineage>
        <taxon>Eukaryota</taxon>
        <taxon>Sar</taxon>
        <taxon>Stramenopiles</taxon>
        <taxon>Bigyra</taxon>
        <taxon>Opalozoa</taxon>
        <taxon>Opalinata</taxon>
        <taxon>Blastocystidae</taxon>
        <taxon>Blastocystis</taxon>
    </lineage>
</organism>
<comment type="caution">
    <text evidence="1">The sequence shown here is derived from an EMBL/GenBank/DDBJ whole genome shotgun (WGS) entry which is preliminary data.</text>
</comment>
<name>A0A196SN91_BLAHN</name>
<evidence type="ECO:0000313" key="1">
    <source>
        <dbReference type="EMBL" id="OAO17706.1"/>
    </source>
</evidence>
<sequence length="176" mass="20368">MMVATVYVKHKEERATLKELFCSNSETRRLWKWGHFMFPGVFKGNSSNFYRMLKKLATPKKGRNADHEFTDAVKNWKPIPDAILTVDPPSTKDYVIRLMEQLADHVNAAMEISEKLVEAKRRRVETVEEMLKEEGDIDALLERKVSLLGMLVSDKDKNSTEEEKVLLGHILDLIDY</sequence>
<accession>A0A196SN91</accession>
<dbReference type="EMBL" id="LXWW01000020">
    <property type="protein sequence ID" value="OAO17706.1"/>
    <property type="molecule type" value="Genomic_DNA"/>
</dbReference>
<evidence type="ECO:0000313" key="2">
    <source>
        <dbReference type="Proteomes" id="UP000078348"/>
    </source>
</evidence>
<dbReference type="Proteomes" id="UP000078348">
    <property type="component" value="Unassembled WGS sequence"/>
</dbReference>
<proteinExistence type="predicted"/>
<reference evidence="1 2" key="1">
    <citation type="submission" date="2016-05" db="EMBL/GenBank/DDBJ databases">
        <title>Nuclear genome of Blastocystis sp. subtype 1 NandII.</title>
        <authorList>
            <person name="Gentekaki E."/>
            <person name="Curtis B."/>
            <person name="Stairs C."/>
            <person name="Eme L."/>
            <person name="Herman E."/>
            <person name="Klimes V."/>
            <person name="Arias M.C."/>
            <person name="Elias M."/>
            <person name="Hilliou F."/>
            <person name="Klute M."/>
            <person name="Malik S.-B."/>
            <person name="Pightling A."/>
            <person name="Rachubinski R."/>
            <person name="Salas D."/>
            <person name="Schlacht A."/>
            <person name="Suga H."/>
            <person name="Archibald J."/>
            <person name="Ball S.G."/>
            <person name="Clark G."/>
            <person name="Dacks J."/>
            <person name="Van Der Giezen M."/>
            <person name="Tsaousis A."/>
            <person name="Roger A."/>
        </authorList>
    </citation>
    <scope>NUCLEOTIDE SEQUENCE [LARGE SCALE GENOMIC DNA]</scope>
    <source>
        <strain evidence="2">ATCC 50177 / NandII</strain>
    </source>
</reference>
<keyword evidence="2" id="KW-1185">Reference proteome</keyword>
<dbReference type="AlphaFoldDB" id="A0A196SN91"/>
<protein>
    <submittedName>
        <fullName evidence="1">Uncharacterized protein</fullName>
    </submittedName>
</protein>